<dbReference type="InterPro" id="IPR001680">
    <property type="entry name" value="WD40_rpt"/>
</dbReference>
<dbReference type="EMBL" id="FOWW01000009">
    <property type="protein sequence ID" value="SFQ54489.1"/>
    <property type="molecule type" value="Genomic_DNA"/>
</dbReference>
<feature type="repeat" description="WD" evidence="1">
    <location>
        <begin position="728"/>
        <end position="769"/>
    </location>
</feature>
<dbReference type="SUPFAM" id="SSF50978">
    <property type="entry name" value="WD40 repeat-like"/>
    <property type="match status" value="1"/>
</dbReference>
<dbReference type="STRING" id="587909.SAMN05421810_10971"/>
<evidence type="ECO:0000313" key="4">
    <source>
        <dbReference type="EMBL" id="SFQ54489.1"/>
    </source>
</evidence>
<evidence type="ECO:0000313" key="5">
    <source>
        <dbReference type="Proteomes" id="UP000198727"/>
    </source>
</evidence>
<dbReference type="InterPro" id="IPR015943">
    <property type="entry name" value="WD40/YVTN_repeat-like_dom_sf"/>
</dbReference>
<gene>
    <name evidence="4" type="ORF">SAMN05421810_10971</name>
</gene>
<dbReference type="InterPro" id="IPR036322">
    <property type="entry name" value="WD40_repeat_dom_sf"/>
</dbReference>
<feature type="domain" description="NB-ARC" evidence="3">
    <location>
        <begin position="250"/>
        <end position="403"/>
    </location>
</feature>
<dbReference type="InterPro" id="IPR036388">
    <property type="entry name" value="WH-like_DNA-bd_sf"/>
</dbReference>
<evidence type="ECO:0000259" key="3">
    <source>
        <dbReference type="Pfam" id="PF00931"/>
    </source>
</evidence>
<evidence type="ECO:0000256" key="2">
    <source>
        <dbReference type="SAM" id="MobiDB-lite"/>
    </source>
</evidence>
<keyword evidence="5" id="KW-1185">Reference proteome</keyword>
<dbReference type="PANTHER" id="PTHR19879:SF9">
    <property type="entry name" value="TRANSCRIPTION INITIATION FACTOR TFIID SUBUNIT 5"/>
    <property type="match status" value="1"/>
</dbReference>
<dbReference type="Pfam" id="PF00931">
    <property type="entry name" value="NB-ARC"/>
    <property type="match status" value="1"/>
</dbReference>
<keyword evidence="1" id="KW-0853">WD repeat</keyword>
<dbReference type="Gene3D" id="1.25.40.370">
    <property type="match status" value="1"/>
</dbReference>
<organism evidence="4 5">
    <name type="scientific">Amycolatopsis arida</name>
    <dbReference type="NCBI Taxonomy" id="587909"/>
    <lineage>
        <taxon>Bacteria</taxon>
        <taxon>Bacillati</taxon>
        <taxon>Actinomycetota</taxon>
        <taxon>Actinomycetes</taxon>
        <taxon>Pseudonocardiales</taxon>
        <taxon>Pseudonocardiaceae</taxon>
        <taxon>Amycolatopsis</taxon>
    </lineage>
</organism>
<dbReference type="PROSITE" id="PS50082">
    <property type="entry name" value="WD_REPEATS_2"/>
    <property type="match status" value="3"/>
</dbReference>
<dbReference type="Pfam" id="PF00400">
    <property type="entry name" value="WD40"/>
    <property type="match status" value="5"/>
</dbReference>
<proteinExistence type="predicted"/>
<feature type="region of interest" description="Disordered" evidence="2">
    <location>
        <begin position="210"/>
        <end position="232"/>
    </location>
</feature>
<dbReference type="InterPro" id="IPR027417">
    <property type="entry name" value="P-loop_NTPase"/>
</dbReference>
<dbReference type="SUPFAM" id="SSF82171">
    <property type="entry name" value="DPP6 N-terminal domain-like"/>
    <property type="match status" value="1"/>
</dbReference>
<evidence type="ECO:0000256" key="1">
    <source>
        <dbReference type="PROSITE-ProRule" id="PRU00221"/>
    </source>
</evidence>
<dbReference type="GO" id="GO:0005829">
    <property type="term" value="C:cytosol"/>
    <property type="evidence" value="ECO:0007669"/>
    <property type="project" value="UniProtKB-ARBA"/>
</dbReference>
<dbReference type="Proteomes" id="UP000198727">
    <property type="component" value="Unassembled WGS sequence"/>
</dbReference>
<dbReference type="PROSITE" id="PS50294">
    <property type="entry name" value="WD_REPEATS_REGION"/>
    <property type="match status" value="1"/>
</dbReference>
<dbReference type="Gene3D" id="2.130.10.10">
    <property type="entry name" value="YVTN repeat-like/Quinoprotein amine dehydrogenase"/>
    <property type="match status" value="5"/>
</dbReference>
<protein>
    <submittedName>
        <fullName evidence="4">WD40 repeat</fullName>
    </submittedName>
</protein>
<accession>A0A1I5ZDD0</accession>
<feature type="repeat" description="WD" evidence="1">
    <location>
        <begin position="1321"/>
        <end position="1352"/>
    </location>
</feature>
<dbReference type="SUPFAM" id="SSF52540">
    <property type="entry name" value="P-loop containing nucleoside triphosphate hydrolases"/>
    <property type="match status" value="1"/>
</dbReference>
<reference evidence="5" key="1">
    <citation type="submission" date="2016-10" db="EMBL/GenBank/DDBJ databases">
        <authorList>
            <person name="Varghese N."/>
            <person name="Submissions S."/>
        </authorList>
    </citation>
    <scope>NUCLEOTIDE SEQUENCE [LARGE SCALE GENOMIC DNA]</scope>
    <source>
        <strain evidence="5">CGMCC 4.5579</strain>
    </source>
</reference>
<dbReference type="PANTHER" id="PTHR19879">
    <property type="entry name" value="TRANSCRIPTION INITIATION FACTOR TFIID"/>
    <property type="match status" value="1"/>
</dbReference>
<name>A0A1I5ZDD0_9PSEU</name>
<dbReference type="InterPro" id="IPR002182">
    <property type="entry name" value="NB-ARC"/>
</dbReference>
<dbReference type="Gene3D" id="3.40.50.300">
    <property type="entry name" value="P-loop containing nucleotide triphosphate hydrolases"/>
    <property type="match status" value="1"/>
</dbReference>
<feature type="repeat" description="WD" evidence="1">
    <location>
        <begin position="912"/>
        <end position="944"/>
    </location>
</feature>
<dbReference type="Gene3D" id="1.10.10.10">
    <property type="entry name" value="Winged helix-like DNA-binding domain superfamily/Winged helix DNA-binding domain"/>
    <property type="match status" value="1"/>
</dbReference>
<dbReference type="SUPFAM" id="SSF50998">
    <property type="entry name" value="Quinoprotein alcohol dehydrogenase-like"/>
    <property type="match status" value="1"/>
</dbReference>
<dbReference type="GO" id="GO:0043531">
    <property type="term" value="F:ADP binding"/>
    <property type="evidence" value="ECO:0007669"/>
    <property type="project" value="InterPro"/>
</dbReference>
<sequence length="1440" mass="154949">MLCEWHTDYVLGSGRHAQVLVSVKHREPQRRGWTVPKLCGDEGKLPSLRARWESCGHPNECRFVTNAPLDENAAALARACRERDRVALAEFADAAARRFGCSAQELTEFLTIVRFEHELPGRRDIRAANVERHMRPALERLGAGDVDPWKAYDLVVDEVRAASQDKNTRHPETWLLSSPGALDGDALRSTAMARRTVDAERLRVALQPLTTDPAPGTADRLQPNWRNGGPWHAPLPATAVERRELSGELVRLLVENPGGVVSVVAVHGAGGFGKTTLVHQACGQTRVKDAFSALLWMTLGEDVRGAELAAHVNDLAEQLTGRRPGWSDPQRAGMHLAEIVNEYPGPVLLVVDDVWHRGQLAPFATQPGNCTILVTTRNRWLLPAETATLLIDRMRREEAKALLTRTVPHVPERDVADLLALTGRWPVLLAIVDGTLGQLTRYGMTSAQAAQHLLDRLRTDGPAALDVSDPGSREEAIAATVEAGLALLPPDALERYSELAVFAEDSEIPIDTVALLWSATGGLTRVRVDSLCAELADASLIGSLSFSAGTFRVHDVLRAYLLHRLGAEKTKALHATLLTVVQAELGGTAETGRRPWWKLPQSRGYLADHVARHLHDAGLDDELRDLLHDLRWAEWRICEHGAAAIVADLAFLDDPAANALSRVVQQSVHLLADVHPPGSLGAVLASRLDGIAELAEHVARFGTTVPRPKLTNRLRPPDLPSPALIRTLPGNVGGSAGVAVSPDGRALASADITGTIRVWDTGSGELIHTIASELDVYTVRYTPDGHLLAGAHHSKIDFARLALFDGQSGVLRHCWTDVLDAWDLWPVAAIAPDGSWIAAAVSPNGSARFDVHVLDTSTGAVRMKIEEVGWPRTLEVSPDGAWVATGDWCEEPDVVSAACMWDATTGDLLHELDGHAGGVVSMHFAGPGNVLCTVDRQGTARIWSPAGELVRTVTGLGNLSTVAIAPDGSWLSSSSLSYEGVRIWDLDSGELRLELPVKEKWVWSAISPDGSWLVTCEPESKATGTPTTVQIWDAVTGELRQSMHGLIDCISDLAIAPDGTWVAGVDGHRGENVHDHRLVRIWSVRDKHAVPPSADPEIGQALCATPDGTRLVYGSPTGGVVLAHASFTPERLFGDEIATAVAISPDGAQVAVSDGERIKLWNVDSGEPARELDNRIGPVSWIVFAPDGSWVLTRHAPPDDELFQGPPVAPAQICDATTGRPRHLVRGDHYGVGQAVFAPDGSWLAVSDGARIRDEERSLFLIRSESGALLRVLGGHREGVGKVLVSHDGTWLLSADAPMERGTAGNVYLWDTATGRLTSVLEGHVGGVEAAAIAEDGSWFATGDRAGAVKIWCPGAATPLRTLPGSEEVTDIALSPCLRWLAVCTVTGSSGRLRIWDPHTGTALASMSVDGRLHSCHWLAGSRTICAAGVRGCYAFDWFN</sequence>
<dbReference type="SMART" id="SM00320">
    <property type="entry name" value="WD40"/>
    <property type="match status" value="12"/>
</dbReference>
<dbReference type="InterPro" id="IPR011047">
    <property type="entry name" value="Quinoprotein_ADH-like_sf"/>
</dbReference>